<dbReference type="KEGG" id="mama:GII36_03250"/>
<name>A0A857MJX2_9BACT</name>
<sequence length="287" mass="32701">MSEIDRQVVEDKLFEDCAPRPLAEQISPQLADAAMRRYETRRMPPGLFHSAWNHVEYAINELDDRELIQYYFDIAHMLLGNIMQHADSTEDLRLGALTLGSYMPLLMRRATGETVSDEDCEGVYKSLGSALQYQRPLSIEEPPQWRMAEVAVLCLSARMKRPDLLLYPASPREEQSAKKKFNHDSYFYTGQDKLPIQQKLVPTQKVYDECITILTLNPIIEKASKVTQLHSGETLAEKVNYLLSLVIADANNHDLTRSEYKFLNFMTEAVAAHHAGLTSRAPVRRSA</sequence>
<gene>
    <name evidence="1" type="ORF">GII36_03250</name>
</gene>
<accession>A0A857MJX2</accession>
<reference evidence="1" key="1">
    <citation type="journal article" date="2021" name="Nat. Microbiol.">
        <title>Cocultivation of an ultrasmall environmental parasitic bacterium with lytic ability against bacteria associated with wastewater foams.</title>
        <authorList>
            <person name="Batinovic S."/>
            <person name="Rose J.J.A."/>
            <person name="Ratcliffe J."/>
            <person name="Seviour R.J."/>
            <person name="Petrovski S."/>
        </authorList>
    </citation>
    <scope>NUCLEOTIDE SEQUENCE</scope>
    <source>
        <strain evidence="1">JR1</strain>
    </source>
</reference>
<dbReference type="RefSeq" id="WP_260762412.1">
    <property type="nucleotide sequence ID" value="NZ_CP045921.1"/>
</dbReference>
<protein>
    <submittedName>
        <fullName evidence="1">Uncharacterized protein</fullName>
    </submittedName>
</protein>
<evidence type="ECO:0000313" key="2">
    <source>
        <dbReference type="Proteomes" id="UP001059824"/>
    </source>
</evidence>
<dbReference type="EMBL" id="CP045921">
    <property type="protein sequence ID" value="QHN42856.1"/>
    <property type="molecule type" value="Genomic_DNA"/>
</dbReference>
<dbReference type="AlphaFoldDB" id="A0A857MJX2"/>
<proteinExistence type="predicted"/>
<organism evidence="1 2">
    <name type="scientific">Candidatus Mycosynbacter amalyticus</name>
    <dbReference type="NCBI Taxonomy" id="2665156"/>
    <lineage>
        <taxon>Bacteria</taxon>
        <taxon>Candidatus Saccharimonadota</taxon>
        <taxon>Candidatus Saccharimonadota incertae sedis</taxon>
        <taxon>Candidatus Mycosynbacter</taxon>
    </lineage>
</organism>
<evidence type="ECO:0000313" key="1">
    <source>
        <dbReference type="EMBL" id="QHN42856.1"/>
    </source>
</evidence>
<dbReference type="Proteomes" id="UP001059824">
    <property type="component" value="Chromosome"/>
</dbReference>
<keyword evidence="2" id="KW-1185">Reference proteome</keyword>